<dbReference type="Gene3D" id="3.30.930.10">
    <property type="entry name" value="Bira Bifunctional Protein, Domain 2"/>
    <property type="match status" value="1"/>
</dbReference>
<evidence type="ECO:0000256" key="3">
    <source>
        <dbReference type="ARBA" id="ARBA00022741"/>
    </source>
</evidence>
<dbReference type="GO" id="GO:0017101">
    <property type="term" value="C:aminoacyl-tRNA synthetase multienzyme complex"/>
    <property type="evidence" value="ECO:0007669"/>
    <property type="project" value="TreeGrafter"/>
</dbReference>
<dbReference type="InterPro" id="IPR006195">
    <property type="entry name" value="aa-tRNA-synth_II"/>
</dbReference>
<name>A0AA86R154_9EUKA</name>
<accession>A0AA86R154</accession>
<dbReference type="PRINTS" id="PR01046">
    <property type="entry name" value="TRNASYNTHPRO"/>
</dbReference>
<comment type="catalytic activity">
    <reaction evidence="8">
        <text>tRNA(Pro) + L-proline + ATP = L-prolyl-tRNA(Pro) + AMP + diphosphate</text>
        <dbReference type="Rhea" id="RHEA:14305"/>
        <dbReference type="Rhea" id="RHEA-COMP:9700"/>
        <dbReference type="Rhea" id="RHEA-COMP:9702"/>
        <dbReference type="ChEBI" id="CHEBI:30616"/>
        <dbReference type="ChEBI" id="CHEBI:33019"/>
        <dbReference type="ChEBI" id="CHEBI:60039"/>
        <dbReference type="ChEBI" id="CHEBI:78442"/>
        <dbReference type="ChEBI" id="CHEBI:78532"/>
        <dbReference type="ChEBI" id="CHEBI:456215"/>
        <dbReference type="EC" id="6.1.1.15"/>
    </reaction>
</comment>
<dbReference type="InterPro" id="IPR017449">
    <property type="entry name" value="Pro-tRNA_synth_II"/>
</dbReference>
<dbReference type="HAMAP" id="MF_01571">
    <property type="entry name" value="Pro_tRNA_synth_type3"/>
    <property type="match status" value="1"/>
</dbReference>
<dbReference type="GO" id="GO:0005524">
    <property type="term" value="F:ATP binding"/>
    <property type="evidence" value="ECO:0007669"/>
    <property type="project" value="UniProtKB-KW"/>
</dbReference>
<protein>
    <recommendedName>
        <fullName evidence="1">proline--tRNA ligase</fullName>
        <ecNumber evidence="1">6.1.1.15</ecNumber>
    </recommendedName>
    <alternativeName>
        <fullName evidence="7">Prolyl-tRNA synthetase</fullName>
    </alternativeName>
</protein>
<evidence type="ECO:0000313" key="11">
    <source>
        <dbReference type="EMBL" id="CAL5999620.1"/>
    </source>
</evidence>
<keyword evidence="4" id="KW-0067">ATP-binding</keyword>
<proteinExistence type="inferred from homology"/>
<keyword evidence="2" id="KW-0436">Ligase</keyword>
<reference evidence="11 12" key="2">
    <citation type="submission" date="2024-07" db="EMBL/GenBank/DDBJ databases">
        <authorList>
            <person name="Akdeniz Z."/>
        </authorList>
    </citation>
    <scope>NUCLEOTIDE SEQUENCE [LARGE SCALE GENOMIC DNA]</scope>
</reference>
<evidence type="ECO:0000256" key="5">
    <source>
        <dbReference type="ARBA" id="ARBA00022917"/>
    </source>
</evidence>
<organism evidence="10">
    <name type="scientific">Hexamita inflata</name>
    <dbReference type="NCBI Taxonomy" id="28002"/>
    <lineage>
        <taxon>Eukaryota</taxon>
        <taxon>Metamonada</taxon>
        <taxon>Diplomonadida</taxon>
        <taxon>Hexamitidae</taxon>
        <taxon>Hexamitinae</taxon>
        <taxon>Hexamita</taxon>
    </lineage>
</organism>
<keyword evidence="3" id="KW-0547">Nucleotide-binding</keyword>
<evidence type="ECO:0000256" key="6">
    <source>
        <dbReference type="ARBA" id="ARBA00023146"/>
    </source>
</evidence>
<keyword evidence="12" id="KW-1185">Reference proteome</keyword>
<feature type="domain" description="Aminoacyl-transfer RNA synthetases class-II family profile" evidence="9">
    <location>
        <begin position="60"/>
        <end position="304"/>
    </location>
</feature>
<dbReference type="NCBIfam" id="TIGR00408">
    <property type="entry name" value="proS_fam_I"/>
    <property type="match status" value="1"/>
</dbReference>
<dbReference type="CDD" id="cd00778">
    <property type="entry name" value="ProRS_core_arch_euk"/>
    <property type="match status" value="1"/>
</dbReference>
<dbReference type="EMBL" id="CAXDID020000040">
    <property type="protein sequence ID" value="CAL5999620.1"/>
    <property type="molecule type" value="Genomic_DNA"/>
</dbReference>
<dbReference type="InterPro" id="IPR045864">
    <property type="entry name" value="aa-tRNA-synth_II/BPL/LPL"/>
</dbReference>
<evidence type="ECO:0000313" key="12">
    <source>
        <dbReference type="Proteomes" id="UP001642409"/>
    </source>
</evidence>
<gene>
    <name evidence="11" type="ORF">HINF_LOCUS16300</name>
    <name evidence="10" type="ORF">HINF_LOCUS57381</name>
</gene>
<evidence type="ECO:0000256" key="1">
    <source>
        <dbReference type="ARBA" id="ARBA00012831"/>
    </source>
</evidence>
<comment type="caution">
    <text evidence="10">The sequence shown here is derived from an EMBL/GenBank/DDBJ whole genome shotgun (WGS) entry which is preliminary data.</text>
</comment>
<dbReference type="SMART" id="SM00946">
    <property type="entry name" value="ProRS-C_1"/>
    <property type="match status" value="1"/>
</dbReference>
<keyword evidence="5" id="KW-0648">Protein biosynthesis</keyword>
<dbReference type="PROSITE" id="PS50862">
    <property type="entry name" value="AA_TRNA_LIGASE_II"/>
    <property type="match status" value="1"/>
</dbReference>
<keyword evidence="6" id="KW-0030">Aminoacyl-tRNA synthetase</keyword>
<evidence type="ECO:0000256" key="2">
    <source>
        <dbReference type="ARBA" id="ARBA00022598"/>
    </source>
</evidence>
<dbReference type="InterPro" id="IPR004499">
    <property type="entry name" value="Pro-tRNA-ligase_IIa_arc-type"/>
</dbReference>
<dbReference type="GO" id="GO:0006433">
    <property type="term" value="P:prolyl-tRNA aminoacylation"/>
    <property type="evidence" value="ECO:0007669"/>
    <property type="project" value="InterPro"/>
</dbReference>
<dbReference type="Pfam" id="PF09180">
    <property type="entry name" value="ProRS-C_1"/>
    <property type="match status" value="1"/>
</dbReference>
<dbReference type="FunFam" id="3.30.930.10:FF:000037">
    <property type="entry name" value="Proline--tRNA ligase"/>
    <property type="match status" value="1"/>
</dbReference>
<dbReference type="InterPro" id="IPR004154">
    <property type="entry name" value="Anticodon-bd"/>
</dbReference>
<evidence type="ECO:0000256" key="7">
    <source>
        <dbReference type="ARBA" id="ARBA00029731"/>
    </source>
</evidence>
<dbReference type="AlphaFoldDB" id="A0AA86R154"/>
<dbReference type="SUPFAM" id="SSF52954">
    <property type="entry name" value="Class II aaRS ABD-related"/>
    <property type="match status" value="1"/>
</dbReference>
<sequence>MSNQNENKKDSKQAKAAIRAGDVTFQLHKTAETFSDWYDAVMDAAEIVDRRYPVKGCPVLRPYGFFMHNAIMREVEDRYAEVGVEQALFPTVIPESFLNKEADHIKGFGAECFWIDRAGNDKLEEPLALRPTSETAIYYMFNKWVRSFRDLPLKVHQTCTVFRYETKNTKPLIRVREIPWNEAHTCHATKVEALDMMNTYWKVCMKIFEQELCFTGKVLQRAPWDKFAGAEHTEVLDVIMPCGRVLQTAGIHYLGQKFAKVFDINFLDQNNTKQLAEMTCCGVSTRVLACALAIHGDDKGLILPPLISQFQVVLIPCGGKKEAEVYAPLQEMQTRLRNMKVRCTIDDSKQSMGEKLFYWEMKGAPLRIELGPRDLETQQFVLVARDLGKDGKKTCPIADLEKVIAQELEAFKDRLRAKAMASHKDHITIARTLDEIQEVITKKGGFAQIPFFTMEAGAKEAEEVIKEKCGGAEIRGFWPEEKCEGETCAVTGKPATVWAYVARAY</sequence>
<dbReference type="Proteomes" id="UP001642409">
    <property type="component" value="Unassembled WGS sequence"/>
</dbReference>
<dbReference type="Gene3D" id="3.40.50.800">
    <property type="entry name" value="Anticodon-binding domain"/>
    <property type="match status" value="1"/>
</dbReference>
<dbReference type="GO" id="GO:0005737">
    <property type="term" value="C:cytoplasm"/>
    <property type="evidence" value="ECO:0007669"/>
    <property type="project" value="InterPro"/>
</dbReference>
<reference evidence="10" key="1">
    <citation type="submission" date="2023-06" db="EMBL/GenBank/DDBJ databases">
        <authorList>
            <person name="Kurt Z."/>
        </authorList>
    </citation>
    <scope>NUCLEOTIDE SEQUENCE</scope>
</reference>
<dbReference type="InterPro" id="IPR002316">
    <property type="entry name" value="Pro-tRNA-ligase_IIa"/>
</dbReference>
<evidence type="ECO:0000313" key="10">
    <source>
        <dbReference type="EMBL" id="CAI9969736.1"/>
    </source>
</evidence>
<dbReference type="SUPFAM" id="SSF64586">
    <property type="entry name" value="C-terminal domain of ProRS"/>
    <property type="match status" value="1"/>
</dbReference>
<evidence type="ECO:0000259" key="9">
    <source>
        <dbReference type="PROSITE" id="PS50862"/>
    </source>
</evidence>
<dbReference type="PANTHER" id="PTHR43382:SF2">
    <property type="entry name" value="BIFUNCTIONAL GLUTAMATE_PROLINE--TRNA LIGASE"/>
    <property type="match status" value="1"/>
</dbReference>
<dbReference type="Pfam" id="PF00587">
    <property type="entry name" value="tRNA-synt_2b"/>
    <property type="match status" value="1"/>
</dbReference>
<dbReference type="InterPro" id="IPR016061">
    <property type="entry name" value="Pro-tRNA_ligase_II_C"/>
</dbReference>
<dbReference type="InterPro" id="IPR036621">
    <property type="entry name" value="Anticodon-bd_dom_sf"/>
</dbReference>
<dbReference type="Gene3D" id="3.30.110.30">
    <property type="entry name" value="C-terminal domain of ProRS"/>
    <property type="match status" value="1"/>
</dbReference>
<dbReference type="InterPro" id="IPR033721">
    <property type="entry name" value="ProRS_core_arch_euk"/>
</dbReference>
<dbReference type="EMBL" id="CATOUU010001064">
    <property type="protein sequence ID" value="CAI9969736.1"/>
    <property type="molecule type" value="Genomic_DNA"/>
</dbReference>
<dbReference type="Pfam" id="PF03129">
    <property type="entry name" value="HGTP_anticodon"/>
    <property type="match status" value="1"/>
</dbReference>
<evidence type="ECO:0000256" key="8">
    <source>
        <dbReference type="ARBA" id="ARBA00047671"/>
    </source>
</evidence>
<evidence type="ECO:0000256" key="4">
    <source>
        <dbReference type="ARBA" id="ARBA00022840"/>
    </source>
</evidence>
<dbReference type="EC" id="6.1.1.15" evidence="1"/>
<dbReference type="InterPro" id="IPR002314">
    <property type="entry name" value="aa-tRNA-synt_IIb"/>
</dbReference>
<dbReference type="SUPFAM" id="SSF55681">
    <property type="entry name" value="Class II aaRS and biotin synthetases"/>
    <property type="match status" value="1"/>
</dbReference>
<dbReference type="GO" id="GO:0004827">
    <property type="term" value="F:proline-tRNA ligase activity"/>
    <property type="evidence" value="ECO:0007669"/>
    <property type="project" value="UniProtKB-EC"/>
</dbReference>
<dbReference type="PANTHER" id="PTHR43382">
    <property type="entry name" value="PROLYL-TRNA SYNTHETASE"/>
    <property type="match status" value="1"/>
</dbReference>